<name>A0A9P6JSX3_9AGAR</name>
<protein>
    <submittedName>
        <fullName evidence="1">Uncharacterized protein</fullName>
    </submittedName>
</protein>
<proteinExistence type="predicted"/>
<comment type="caution">
    <text evidence="1">The sequence shown here is derived from an EMBL/GenBank/DDBJ whole genome shotgun (WGS) entry which is preliminary data.</text>
</comment>
<accession>A0A9P6JSX3</accession>
<sequence length="183" mass="20839">MSPSLLFAPDVSDPFTALPSAPNHLTPGSQYSSSTREVNRINTWLTQQQYPQQRSVPQMHSSMVSTPLALLVIMHNLTVYHSPNRIIVLRITGLSILLLHRDPPTCPITIIPMVRMHGIYQRARYCFQRRLFCLMLHLPGFLSQGSVTLRSCRKAGLSLIHILPYPNSIRRLMTWVTLVKARK</sequence>
<reference evidence="1" key="1">
    <citation type="submission" date="2020-11" db="EMBL/GenBank/DDBJ databases">
        <authorList>
            <consortium name="DOE Joint Genome Institute"/>
            <person name="Ahrendt S."/>
            <person name="Riley R."/>
            <person name="Andreopoulos W."/>
            <person name="Labutti K."/>
            <person name="Pangilinan J."/>
            <person name="Ruiz-Duenas F.J."/>
            <person name="Barrasa J.M."/>
            <person name="Sanchez-Garcia M."/>
            <person name="Camarero S."/>
            <person name="Miyauchi S."/>
            <person name="Serrano A."/>
            <person name="Linde D."/>
            <person name="Babiker R."/>
            <person name="Drula E."/>
            <person name="Ayuso-Fernandez I."/>
            <person name="Pacheco R."/>
            <person name="Padilla G."/>
            <person name="Ferreira P."/>
            <person name="Barriuso J."/>
            <person name="Kellner H."/>
            <person name="Castanera R."/>
            <person name="Alfaro M."/>
            <person name="Ramirez L."/>
            <person name="Pisabarro A.G."/>
            <person name="Kuo A."/>
            <person name="Tritt A."/>
            <person name="Lipzen A."/>
            <person name="He G."/>
            <person name="Yan M."/>
            <person name="Ng V."/>
            <person name="Cullen D."/>
            <person name="Martin F."/>
            <person name="Rosso M.-N."/>
            <person name="Henrissat B."/>
            <person name="Hibbett D."/>
            <person name="Martinez A.T."/>
            <person name="Grigoriev I.V."/>
        </authorList>
    </citation>
    <scope>NUCLEOTIDE SEQUENCE</scope>
    <source>
        <strain evidence="1">CBS 506.95</strain>
    </source>
</reference>
<organism evidence="1 2">
    <name type="scientific">Crepidotus variabilis</name>
    <dbReference type="NCBI Taxonomy" id="179855"/>
    <lineage>
        <taxon>Eukaryota</taxon>
        <taxon>Fungi</taxon>
        <taxon>Dikarya</taxon>
        <taxon>Basidiomycota</taxon>
        <taxon>Agaricomycotina</taxon>
        <taxon>Agaricomycetes</taxon>
        <taxon>Agaricomycetidae</taxon>
        <taxon>Agaricales</taxon>
        <taxon>Agaricineae</taxon>
        <taxon>Crepidotaceae</taxon>
        <taxon>Crepidotus</taxon>
    </lineage>
</organism>
<dbReference type="AlphaFoldDB" id="A0A9P6JSX3"/>
<evidence type="ECO:0000313" key="1">
    <source>
        <dbReference type="EMBL" id="KAF9531751.1"/>
    </source>
</evidence>
<gene>
    <name evidence="1" type="ORF">CPB83DRAFT_84472</name>
</gene>
<keyword evidence="2" id="KW-1185">Reference proteome</keyword>
<dbReference type="EMBL" id="MU157834">
    <property type="protein sequence ID" value="KAF9531751.1"/>
    <property type="molecule type" value="Genomic_DNA"/>
</dbReference>
<evidence type="ECO:0000313" key="2">
    <source>
        <dbReference type="Proteomes" id="UP000807306"/>
    </source>
</evidence>
<dbReference type="Proteomes" id="UP000807306">
    <property type="component" value="Unassembled WGS sequence"/>
</dbReference>